<dbReference type="SMART" id="SM01359">
    <property type="entry name" value="A2M_N_2"/>
    <property type="match status" value="1"/>
</dbReference>
<dbReference type="Pfam" id="PF00207">
    <property type="entry name" value="A2M"/>
    <property type="match status" value="1"/>
</dbReference>
<proteinExistence type="inferred from homology"/>
<evidence type="ECO:0000256" key="1">
    <source>
        <dbReference type="ARBA" id="ARBA00010556"/>
    </source>
</evidence>
<dbReference type="STRING" id="45065.Lgee_2052"/>
<dbReference type="PANTHER" id="PTHR40094:SF1">
    <property type="entry name" value="UBIQUITIN DOMAIN-CONTAINING PROTEIN"/>
    <property type="match status" value="1"/>
</dbReference>
<comment type="similarity">
    <text evidence="1">Belongs to the protease inhibitor I39 (alpha-2-macroglobulin) family. Bacterial alpha-2-macroglobulin subfamily.</text>
</comment>
<evidence type="ECO:0000313" key="3">
    <source>
        <dbReference type="Proteomes" id="UP000054785"/>
    </source>
</evidence>
<dbReference type="RefSeq" id="WP_028387367.1">
    <property type="nucleotide sequence ID" value="NZ_CAAAHN010000004.1"/>
</dbReference>
<accession>A0A0W0TND1</accession>
<dbReference type="InterPro" id="IPR041246">
    <property type="entry name" value="Bact_MG10"/>
</dbReference>
<gene>
    <name evidence="2" type="ORF">Lgee_2052</name>
</gene>
<dbReference type="InterPro" id="IPR001599">
    <property type="entry name" value="Macroglobln_a2"/>
</dbReference>
<keyword evidence="3" id="KW-1185">Reference proteome</keyword>
<dbReference type="SMART" id="SM01360">
    <property type="entry name" value="A2M"/>
    <property type="match status" value="1"/>
</dbReference>
<dbReference type="SUPFAM" id="SSF48239">
    <property type="entry name" value="Terpenoid cyclases/Protein prenyltransferases"/>
    <property type="match status" value="1"/>
</dbReference>
<dbReference type="Gene3D" id="2.60.40.3710">
    <property type="match status" value="1"/>
</dbReference>
<dbReference type="Gene3D" id="1.50.10.20">
    <property type="match status" value="1"/>
</dbReference>
<dbReference type="Pfam" id="PF01835">
    <property type="entry name" value="MG2"/>
    <property type="match status" value="1"/>
</dbReference>
<dbReference type="InterPro" id="IPR021868">
    <property type="entry name" value="Alpha_2_Macroglob_MG3"/>
</dbReference>
<dbReference type="Pfam" id="PF17973">
    <property type="entry name" value="bMG10"/>
    <property type="match status" value="1"/>
</dbReference>
<name>A0A0W0TND1_9GAMM</name>
<dbReference type="CDD" id="cd02891">
    <property type="entry name" value="A2M_like"/>
    <property type="match status" value="1"/>
</dbReference>
<sequence>MKSSVFARALTAIRSTWHTLAGEISWTKPRWCSRLKDTISKNPRKSLLALGITVLFSGALYSYLHLPTPPLARAVITPPEKSLIKDNILTPAPLVIRFQAPDQSAQSAAPLQDIGKVLTRGVILSPEHEGRWSWKSDSELVFTPLKDWPAGTAFTVDLTPSLLTPGLKLASLHADFKTLPLKVRVKDFKLYQNPTNPLERAITATLHFNFPVNPESLAKALKLFTETPKNSALEPERFSFTLKYDKFRRTAWLRSETVKLTDSPRFVVLDISDKILAASSDAHLANPERLTLLVPDRASYFRVKAMDTRIIRDANDVPRQVLTLETTLGVKDATLQKAVHAWLLPEHVSWDPDNAQHAWQSPGEVTPEILEKSTPVQLTPEPSGHPWSTLHGWQFDAPASRYVYVRLDTPLKAFGGFSLSRPFETVLQVPAYPKEVGFLHKGSLMALAGERKLSVTVRGLPAVRFELSRVRSGDINHLVTQTRGDMSNPAFVDSWFGAQNISEVFSEIQPFDASNPAKLQYHALDFDRYLKKDGKGFQGLFLLRAQGFDPVNNVALEAMATRLILLTDMGLIVKDNVDGSHEVLTTSITEGGPVANADITVLGKNGLPIASSRTDAQGHAHFPPLTQFTDAEEPVVYLAQNGNDVSFIPFSSGERQLNFSRFDTGGLYSGNQGSESLSAYLFTDRGLYRPGETIHLGAIVKQLWLQPQPAGVPLKIQVADARGTLLVNKALALDNNGFFTLDIPLTPTSPTGQYDAYLYLAKDALSQSLLGSVSLRVAEFEPDSMRIRAETLPATEGWVNPKDLRLKVRLANLYGGAGVNRRVTARMTLEPRPVQFEAYPDFVFANPLQKPGDNPKTVSLTLPEATTNDEGVAEFKPDFQQFGNAIWFARFYTEGFEPDSGKSVSTEVSTLISPLSAFVGYRADGALGLLHANTPRKVHLLAVNSALKPTALEGLTLELVEWRPVSTLVKTADGNLQYQTLQEARVLRSMPLALKEAGMDISLPTDTPGTFQWVILDKARTVLNHIDWSVAGAGAPTDYTSAEMVLKTDKETYAPGEEITLQINAPYAGSGVMTIERDRVMAVQWFKTETPESVQKIRVPEALKGNGYVNVIFLRDWNSPELFASPMRFALAPFSVNHDKETLNIRLDTAKSARPGDTLKVHYQSDKPAQMIVFGVDEGILQVARYHTPDPLGFFFQKRALEVLTRQTVDLILPQFLHARERSAVGGDEGDDYLAGHLNPFRRRAEAPVAFWSGLLEAGPEGGTLEWLLPDYFNGSLRIMAVAVGSDIAGNAETQTLVRGDFVINPVMPTFVAPLDTFDLSATIANNLKNSGEKLPLGVRLSVSEGLTLLSPAEITLPVDEGKEGVVHFRLQASRVPGTASVRLEVQHGDTQAHMESSLSIRPLMPHARTEKMGLTRKTALEVPLSTHYFRAFYNGEAAISTNPLILTQGLARFLEAYPWGCTEQLTSQAFARLSLLDDPTLSNERASALERLSEAFGVLASRQLANGCISYWPNLGDTSSNPFSSVYAMHFLTDSGAKNLPVPKSLISGGLSCLRELAGAETASAEQAKLQAYATYVLTRNGIVTTPWVSHLLETLDAHPEWHWKKDITAVYLAATLKELQSPDEANRLVAGYHQAPVSPDDFSFMSGAAANAQYYYLLARHFPDLLHAAGLKPVESLVKSLGLAEVNTLTAAYTSLALSAMGDSANPGSDADLGIAETRADGLRHIPAARSGFVSLSPDATRVHFDNPKGVEAFWQVSQSGFSTRLPEKPLVEGLEVYREYRDSEGNAVTQAANGDVLEVHIQIRATGEPVSSVALVDLLPGGFEVVRDSVTAENMEYADMREDRVVFFGYVDTAAKSLVYRIRAISAGTYGIPPVFAESMYTPRIRGLGVSGTLQITASGE</sequence>
<dbReference type="GO" id="GO:0004866">
    <property type="term" value="F:endopeptidase inhibitor activity"/>
    <property type="evidence" value="ECO:0007669"/>
    <property type="project" value="InterPro"/>
</dbReference>
<dbReference type="PANTHER" id="PTHR40094">
    <property type="entry name" value="ALPHA-2-MACROGLOBULIN HOMOLOG"/>
    <property type="match status" value="1"/>
</dbReference>
<dbReference type="InterPro" id="IPR008930">
    <property type="entry name" value="Terpenoid_cyclase/PrenylTrfase"/>
</dbReference>
<dbReference type="Pfam" id="PF11974">
    <property type="entry name" value="bMG3"/>
    <property type="match status" value="1"/>
</dbReference>
<organism evidence="2 3">
    <name type="scientific">Legionella geestiana</name>
    <dbReference type="NCBI Taxonomy" id="45065"/>
    <lineage>
        <taxon>Bacteria</taxon>
        <taxon>Pseudomonadati</taxon>
        <taxon>Pseudomonadota</taxon>
        <taxon>Gammaproteobacteria</taxon>
        <taxon>Legionellales</taxon>
        <taxon>Legionellaceae</taxon>
        <taxon>Legionella</taxon>
    </lineage>
</organism>
<dbReference type="InterPro" id="IPR002890">
    <property type="entry name" value="MG2"/>
</dbReference>
<dbReference type="PATRIC" id="fig|45065.4.peg.2228"/>
<reference evidence="2 3" key="1">
    <citation type="submission" date="2015-11" db="EMBL/GenBank/DDBJ databases">
        <title>Genomic analysis of 38 Legionella species identifies large and diverse effector repertoires.</title>
        <authorList>
            <person name="Burstein D."/>
            <person name="Amaro F."/>
            <person name="Zusman T."/>
            <person name="Lifshitz Z."/>
            <person name="Cohen O."/>
            <person name="Gilbert J.A."/>
            <person name="Pupko T."/>
            <person name="Shuman H.A."/>
            <person name="Segal G."/>
        </authorList>
    </citation>
    <scope>NUCLEOTIDE SEQUENCE [LARGE SCALE GENOMIC DNA]</scope>
    <source>
        <strain evidence="2 3">ATCC 49504</strain>
    </source>
</reference>
<dbReference type="EMBL" id="LNYC01000073">
    <property type="protein sequence ID" value="KTC97081.1"/>
    <property type="molecule type" value="Genomic_DNA"/>
</dbReference>
<dbReference type="InterPro" id="IPR011625">
    <property type="entry name" value="A2M_N_BRD"/>
</dbReference>
<dbReference type="Proteomes" id="UP000054785">
    <property type="component" value="Unassembled WGS sequence"/>
</dbReference>
<evidence type="ECO:0000313" key="2">
    <source>
        <dbReference type="EMBL" id="KTC97081.1"/>
    </source>
</evidence>
<dbReference type="InterPro" id="IPR051802">
    <property type="entry name" value="YfhM-like"/>
</dbReference>
<dbReference type="Pfam" id="PF07703">
    <property type="entry name" value="A2M_BRD"/>
    <property type="match status" value="1"/>
</dbReference>
<dbReference type="OrthoDB" id="9767116at2"/>
<protein>
    <submittedName>
        <fullName evidence="2">Uncharacterized protein</fullName>
    </submittedName>
</protein>
<dbReference type="Gene3D" id="2.60.40.1930">
    <property type="match status" value="1"/>
</dbReference>
<comment type="caution">
    <text evidence="2">The sequence shown here is derived from an EMBL/GenBank/DDBJ whole genome shotgun (WGS) entry which is preliminary data.</text>
</comment>